<dbReference type="EMBL" id="CAUYUJ010003324">
    <property type="protein sequence ID" value="CAK0804811.1"/>
    <property type="molecule type" value="Genomic_DNA"/>
</dbReference>
<dbReference type="Proteomes" id="UP001189429">
    <property type="component" value="Unassembled WGS sequence"/>
</dbReference>
<evidence type="ECO:0000313" key="2">
    <source>
        <dbReference type="EMBL" id="CAK0804811.1"/>
    </source>
</evidence>
<keyword evidence="3" id="KW-1185">Reference proteome</keyword>
<sequence length="114" mass="11822">MPEYQRAAAMPSLRGCRTTLVPDGRLQPECCRNGTGGRRSATRHSDEEELLGPARDQAGGPELVLPRDVRPLGQCGDAGTVATRTSVAASAVARVAARSAQKSICSCACEALGA</sequence>
<evidence type="ECO:0000313" key="3">
    <source>
        <dbReference type="Proteomes" id="UP001189429"/>
    </source>
</evidence>
<feature type="region of interest" description="Disordered" evidence="1">
    <location>
        <begin position="27"/>
        <end position="62"/>
    </location>
</feature>
<protein>
    <submittedName>
        <fullName evidence="2">Uncharacterized protein</fullName>
    </submittedName>
</protein>
<reference evidence="2" key="1">
    <citation type="submission" date="2023-10" db="EMBL/GenBank/DDBJ databases">
        <authorList>
            <person name="Chen Y."/>
            <person name="Shah S."/>
            <person name="Dougan E. K."/>
            <person name="Thang M."/>
            <person name="Chan C."/>
        </authorList>
    </citation>
    <scope>NUCLEOTIDE SEQUENCE [LARGE SCALE GENOMIC DNA]</scope>
</reference>
<name>A0ABN9QIU0_9DINO</name>
<evidence type="ECO:0000256" key="1">
    <source>
        <dbReference type="SAM" id="MobiDB-lite"/>
    </source>
</evidence>
<proteinExistence type="predicted"/>
<accession>A0ABN9QIU0</accession>
<gene>
    <name evidence="2" type="ORF">PCOR1329_LOCUS11498</name>
</gene>
<organism evidence="2 3">
    <name type="scientific">Prorocentrum cordatum</name>
    <dbReference type="NCBI Taxonomy" id="2364126"/>
    <lineage>
        <taxon>Eukaryota</taxon>
        <taxon>Sar</taxon>
        <taxon>Alveolata</taxon>
        <taxon>Dinophyceae</taxon>
        <taxon>Prorocentrales</taxon>
        <taxon>Prorocentraceae</taxon>
        <taxon>Prorocentrum</taxon>
    </lineage>
</organism>
<comment type="caution">
    <text evidence="2">The sequence shown here is derived from an EMBL/GenBank/DDBJ whole genome shotgun (WGS) entry which is preliminary data.</text>
</comment>